<dbReference type="PANTHER" id="PTHR31836">
    <property type="match status" value="1"/>
</dbReference>
<evidence type="ECO:0000313" key="4">
    <source>
        <dbReference type="Proteomes" id="UP001221757"/>
    </source>
</evidence>
<dbReference type="AlphaFoldDB" id="A0AAD7DIQ1"/>
<protein>
    <recommendedName>
        <fullName evidence="5">RlpA-like protein double-psi beta-barrel domain-containing protein</fullName>
    </recommendedName>
</protein>
<dbReference type="Proteomes" id="UP001221757">
    <property type="component" value="Unassembled WGS sequence"/>
</dbReference>
<dbReference type="CDD" id="cd22191">
    <property type="entry name" value="DPBB_RlpA_EXP_N-like"/>
    <property type="match status" value="1"/>
</dbReference>
<name>A0AAD7DIQ1_MYCRO</name>
<accession>A0AAD7DIQ1</accession>
<organism evidence="3 4">
    <name type="scientific">Mycena rosella</name>
    <name type="common">Pink bonnet</name>
    <name type="synonym">Agaricus rosellus</name>
    <dbReference type="NCBI Taxonomy" id="1033263"/>
    <lineage>
        <taxon>Eukaryota</taxon>
        <taxon>Fungi</taxon>
        <taxon>Dikarya</taxon>
        <taxon>Basidiomycota</taxon>
        <taxon>Agaricomycotina</taxon>
        <taxon>Agaricomycetes</taxon>
        <taxon>Agaricomycetidae</taxon>
        <taxon>Agaricales</taxon>
        <taxon>Marasmiineae</taxon>
        <taxon>Mycenaceae</taxon>
        <taxon>Mycena</taxon>
    </lineage>
</organism>
<evidence type="ECO:0008006" key="5">
    <source>
        <dbReference type="Google" id="ProtNLM"/>
    </source>
</evidence>
<reference evidence="3" key="1">
    <citation type="submission" date="2023-03" db="EMBL/GenBank/DDBJ databases">
        <title>Massive genome expansion in bonnet fungi (Mycena s.s.) driven by repeated elements and novel gene families across ecological guilds.</title>
        <authorList>
            <consortium name="Lawrence Berkeley National Laboratory"/>
            <person name="Harder C.B."/>
            <person name="Miyauchi S."/>
            <person name="Viragh M."/>
            <person name="Kuo A."/>
            <person name="Thoen E."/>
            <person name="Andreopoulos B."/>
            <person name="Lu D."/>
            <person name="Skrede I."/>
            <person name="Drula E."/>
            <person name="Henrissat B."/>
            <person name="Morin E."/>
            <person name="Kohler A."/>
            <person name="Barry K."/>
            <person name="LaButti K."/>
            <person name="Morin E."/>
            <person name="Salamov A."/>
            <person name="Lipzen A."/>
            <person name="Mereny Z."/>
            <person name="Hegedus B."/>
            <person name="Baldrian P."/>
            <person name="Stursova M."/>
            <person name="Weitz H."/>
            <person name="Taylor A."/>
            <person name="Grigoriev I.V."/>
            <person name="Nagy L.G."/>
            <person name="Martin F."/>
            <person name="Kauserud H."/>
        </authorList>
    </citation>
    <scope>NUCLEOTIDE SEQUENCE</scope>
    <source>
        <strain evidence="3">CBHHK067</strain>
    </source>
</reference>
<evidence type="ECO:0000256" key="1">
    <source>
        <dbReference type="ARBA" id="ARBA00022729"/>
    </source>
</evidence>
<dbReference type="SUPFAM" id="SSF50685">
    <property type="entry name" value="Barwin-like endoglucanases"/>
    <property type="match status" value="1"/>
</dbReference>
<dbReference type="Gene3D" id="2.40.40.10">
    <property type="entry name" value="RlpA-like domain"/>
    <property type="match status" value="1"/>
</dbReference>
<proteinExistence type="predicted"/>
<dbReference type="InterPro" id="IPR036908">
    <property type="entry name" value="RlpA-like_sf"/>
</dbReference>
<evidence type="ECO:0000256" key="2">
    <source>
        <dbReference type="SAM" id="SignalP"/>
    </source>
</evidence>
<sequence length="113" mass="11402">MQFTKPIASLAAFVAAASAVTDQASIFTPGGLPGRCGRDIQNSDLAVALSPTNYANGAHCGQVIVFQHNGLSVAASVEDECVACSGNGVDLTSGAFQVLAPLSDGIISVTYTL</sequence>
<feature type="chain" id="PRO_5042235991" description="RlpA-like protein double-psi beta-barrel domain-containing protein" evidence="2">
    <location>
        <begin position="20"/>
        <end position="113"/>
    </location>
</feature>
<dbReference type="PANTHER" id="PTHR31836:SF28">
    <property type="entry name" value="SRCR DOMAIN-CONTAINING PROTEIN-RELATED"/>
    <property type="match status" value="1"/>
</dbReference>
<feature type="signal peptide" evidence="2">
    <location>
        <begin position="1"/>
        <end position="19"/>
    </location>
</feature>
<evidence type="ECO:0000313" key="3">
    <source>
        <dbReference type="EMBL" id="KAJ7692154.1"/>
    </source>
</evidence>
<keyword evidence="4" id="KW-1185">Reference proteome</keyword>
<keyword evidence="1 2" id="KW-0732">Signal</keyword>
<comment type="caution">
    <text evidence="3">The sequence shown here is derived from an EMBL/GenBank/DDBJ whole genome shotgun (WGS) entry which is preliminary data.</text>
</comment>
<gene>
    <name evidence="3" type="ORF">B0H17DRAFT_1062075</name>
</gene>
<dbReference type="InterPro" id="IPR051477">
    <property type="entry name" value="Expansin_CellWall"/>
</dbReference>
<dbReference type="EMBL" id="JARKIE010000054">
    <property type="protein sequence ID" value="KAJ7692154.1"/>
    <property type="molecule type" value="Genomic_DNA"/>
</dbReference>